<feature type="domain" description="C2" evidence="3">
    <location>
        <begin position="722"/>
        <end position="848"/>
    </location>
</feature>
<dbReference type="GO" id="GO:0005509">
    <property type="term" value="F:calcium ion binding"/>
    <property type="evidence" value="ECO:0007669"/>
    <property type="project" value="TreeGrafter"/>
</dbReference>
<evidence type="ECO:0000259" key="3">
    <source>
        <dbReference type="PROSITE" id="PS50004"/>
    </source>
</evidence>
<keyword evidence="2" id="KW-1133">Transmembrane helix</keyword>
<dbReference type="PROSITE" id="PS50004">
    <property type="entry name" value="C2"/>
    <property type="match status" value="2"/>
</dbReference>
<dbReference type="CTD" id="91683"/>
<dbReference type="SMART" id="SM00239">
    <property type="entry name" value="C2"/>
    <property type="match status" value="2"/>
</dbReference>
<organism evidence="4 5">
    <name type="scientific">Fopius arisanus</name>
    <dbReference type="NCBI Taxonomy" id="64838"/>
    <lineage>
        <taxon>Eukaryota</taxon>
        <taxon>Metazoa</taxon>
        <taxon>Ecdysozoa</taxon>
        <taxon>Arthropoda</taxon>
        <taxon>Hexapoda</taxon>
        <taxon>Insecta</taxon>
        <taxon>Pterygota</taxon>
        <taxon>Neoptera</taxon>
        <taxon>Endopterygota</taxon>
        <taxon>Hymenoptera</taxon>
        <taxon>Apocrita</taxon>
        <taxon>Ichneumonoidea</taxon>
        <taxon>Braconidae</taxon>
        <taxon>Opiinae</taxon>
        <taxon>Fopius</taxon>
    </lineage>
</organism>
<dbReference type="PANTHER" id="PTHR10024:SF252">
    <property type="entry name" value="SYNAPTOTAGMIN-12"/>
    <property type="match status" value="1"/>
</dbReference>
<feature type="region of interest" description="Disordered" evidence="1">
    <location>
        <begin position="669"/>
        <end position="696"/>
    </location>
</feature>
<dbReference type="SUPFAM" id="SSF49562">
    <property type="entry name" value="C2 domain (Calcium/lipid-binding domain, CaLB)"/>
    <property type="match status" value="2"/>
</dbReference>
<dbReference type="GO" id="GO:0000149">
    <property type="term" value="F:SNARE binding"/>
    <property type="evidence" value="ECO:0007669"/>
    <property type="project" value="TreeGrafter"/>
</dbReference>
<dbReference type="InterPro" id="IPR035892">
    <property type="entry name" value="C2_domain_sf"/>
</dbReference>
<feature type="domain" description="C2" evidence="3">
    <location>
        <begin position="859"/>
        <end position="995"/>
    </location>
</feature>
<keyword evidence="2" id="KW-0472">Membrane</keyword>
<dbReference type="GO" id="GO:0001786">
    <property type="term" value="F:phosphatidylserine binding"/>
    <property type="evidence" value="ECO:0007669"/>
    <property type="project" value="TreeGrafter"/>
</dbReference>
<evidence type="ECO:0000313" key="5">
    <source>
        <dbReference type="RefSeq" id="XP_011305393.1"/>
    </source>
</evidence>
<dbReference type="GO" id="GO:0030276">
    <property type="term" value="F:clathrin binding"/>
    <property type="evidence" value="ECO:0007669"/>
    <property type="project" value="TreeGrafter"/>
</dbReference>
<dbReference type="GO" id="GO:0048791">
    <property type="term" value="P:calcium ion-regulated exocytosis of neurotransmitter"/>
    <property type="evidence" value="ECO:0007669"/>
    <property type="project" value="TreeGrafter"/>
</dbReference>
<name>A0A9R1U2R4_9HYME</name>
<dbReference type="AlphaFoldDB" id="A0A9R1U2R4"/>
<evidence type="ECO:0000313" key="4">
    <source>
        <dbReference type="Proteomes" id="UP000694866"/>
    </source>
</evidence>
<dbReference type="InterPro" id="IPR000008">
    <property type="entry name" value="C2_dom"/>
</dbReference>
<feature type="region of interest" description="Disordered" evidence="1">
    <location>
        <begin position="410"/>
        <end position="469"/>
    </location>
</feature>
<evidence type="ECO:0000256" key="2">
    <source>
        <dbReference type="SAM" id="Phobius"/>
    </source>
</evidence>
<dbReference type="GeneID" id="105267915"/>
<dbReference type="GO" id="GO:0005544">
    <property type="term" value="F:calcium-dependent phospholipid binding"/>
    <property type="evidence" value="ECO:0007669"/>
    <property type="project" value="TreeGrafter"/>
</dbReference>
<keyword evidence="4" id="KW-1185">Reference proteome</keyword>
<dbReference type="Proteomes" id="UP000694866">
    <property type="component" value="Unplaced"/>
</dbReference>
<dbReference type="Gene3D" id="2.60.40.150">
    <property type="entry name" value="C2 domain"/>
    <property type="match status" value="2"/>
</dbReference>
<dbReference type="GO" id="GO:0005886">
    <property type="term" value="C:plasma membrane"/>
    <property type="evidence" value="ECO:0007669"/>
    <property type="project" value="TreeGrafter"/>
</dbReference>
<proteinExistence type="predicted"/>
<feature type="region of interest" description="Disordered" evidence="1">
    <location>
        <begin position="108"/>
        <end position="186"/>
    </location>
</feature>
<keyword evidence="2" id="KW-0812">Transmembrane</keyword>
<dbReference type="PANTHER" id="PTHR10024">
    <property type="entry name" value="SYNAPTOTAGMIN"/>
    <property type="match status" value="1"/>
</dbReference>
<feature type="compositionally biased region" description="Pro residues" evidence="1">
    <location>
        <begin position="450"/>
        <end position="463"/>
    </location>
</feature>
<dbReference type="Pfam" id="PF00168">
    <property type="entry name" value="C2"/>
    <property type="match status" value="2"/>
</dbReference>
<accession>A0A9R1U2R4</accession>
<dbReference type="OrthoDB" id="67700at2759"/>
<feature type="compositionally biased region" description="Polar residues" evidence="1">
    <location>
        <begin position="175"/>
        <end position="186"/>
    </location>
</feature>
<dbReference type="RefSeq" id="XP_011305393.1">
    <property type="nucleotide sequence ID" value="XM_011307091.1"/>
</dbReference>
<dbReference type="GO" id="GO:0070382">
    <property type="term" value="C:exocytic vesicle"/>
    <property type="evidence" value="ECO:0007669"/>
    <property type="project" value="TreeGrafter"/>
</dbReference>
<feature type="transmembrane region" description="Helical" evidence="2">
    <location>
        <begin position="6"/>
        <end position="24"/>
    </location>
</feature>
<dbReference type="KEGG" id="fas:105267915"/>
<evidence type="ECO:0000256" key="1">
    <source>
        <dbReference type="SAM" id="MobiDB-lite"/>
    </source>
</evidence>
<reference evidence="5" key="1">
    <citation type="submission" date="2025-08" db="UniProtKB">
        <authorList>
            <consortium name="RefSeq"/>
        </authorList>
    </citation>
    <scope>IDENTIFICATION</scope>
    <source>
        <strain evidence="5">USDA-PBARC FA_bdor</strain>
        <tissue evidence="5">Whole organism</tissue>
    </source>
</reference>
<gene>
    <name evidence="5" type="primary">Syt12</name>
</gene>
<sequence>MGGWIVTSLGIVLGIVIVATLVLYRRHCIGWSWGARNIWSVCEEWRQRLSWLWAPREEKVGLVKAQHPTAQTIPGLYRQSGNASQNLLHSDSDLRLDAQGAFTRFEAVDRDLHPPLGTGSAIPPQPLRPAPQPRPTARPRPSPLQAPTAADHLRMQQSGPGPLTPPPIPRAPGSHRSNGPSVFSFQNEVPKTYSNYGNTSDQPLLHFDTYKTTTDSIQLRPYTRQDPTLNHHNSHYDNIKSLEERVQEAYVSRMNRDSAFAPYDRQESPFRYLGSSHHQDNELTIVEDNRSVSSYPGYEFIQKSTQQVRQHIRNDSRGTSSSFNLTSCNNPTTQAIMESIYGPQVVTTLLQNTQNYGNEVLRKPETPQNIELTAYRHTTFPDELAYGMHANTKAQGLQRVSQYIQSLPDLPMYEPMNDQPDDQDEPMYSHLEDTSDGGNIVPSGNELTPSPVPPPAPPDPPNPLDLHRKSEPTAGERIFNALRSVTSQSYIDASEFYNSVLSTAQQVPKLTFPGMTRSSIQLDDANTSDSLQDEMAEYYGDGESTGLNIDGSRRGSDLYSPELNLKAHQTAQQVYNSLQDPPASPLLLKDLDQEPYPYMSDPSFTRTSEDIFNSLEQRRKSMERLNGIHEFVEMEINDTQRSAHDWFAVLEEVHMKRRLSQDAFSCYTSTEIDDGNTGSRRESQGPEPEPPPDEANLKRAISCESVCSDTSVVLGDIEDITVVGHICVGLEYERWGGRGADIEGDLAASVLEARDLITPDGQPAQDTLVRVCLLPDRQTHVQTRLYRGSPSPSYQEKFLFPLDGGPIGRTLLLEIFSVDIGMGGGVSLLGEASLKLGPAARPPATTWLPVVSPAIPVPHLGELMFSLSYLPTAERLTLVVVKARNLRGADAVPGDFYVKVYMLQQGKKVHKKKTSCKRGEKSPTFNEAMIFNVPAHALQTIQLRLTVAETTNDQLTNSKAESIGHVIIGATATGKSLAHWRQMLASLRHPVVMWHPLRK</sequence>
<protein>
    <submittedName>
        <fullName evidence="5">Uncharacterized protein Syt12</fullName>
    </submittedName>
</protein>
<dbReference type="GO" id="GO:0098793">
    <property type="term" value="C:presynapse"/>
    <property type="evidence" value="ECO:0007669"/>
    <property type="project" value="GOC"/>
</dbReference>
<feature type="compositionally biased region" description="Pro residues" evidence="1">
    <location>
        <begin position="123"/>
        <end position="144"/>
    </location>
</feature>
<dbReference type="GO" id="GO:0048488">
    <property type="term" value="P:synaptic vesicle endocytosis"/>
    <property type="evidence" value="ECO:0007669"/>
    <property type="project" value="TreeGrafter"/>
</dbReference>